<evidence type="ECO:0000256" key="2">
    <source>
        <dbReference type="ARBA" id="ARBA00004123"/>
    </source>
</evidence>
<dbReference type="SMART" id="SM01347">
    <property type="entry name" value="Mre11_DNA_bind"/>
    <property type="match status" value="1"/>
</dbReference>
<evidence type="ECO:0000259" key="18">
    <source>
        <dbReference type="SMART" id="SM01347"/>
    </source>
</evidence>
<evidence type="ECO:0000256" key="5">
    <source>
        <dbReference type="ARBA" id="ARBA00022454"/>
    </source>
</evidence>
<dbReference type="Proteomes" id="UP001307889">
    <property type="component" value="Chromosome 11"/>
</dbReference>
<comment type="similarity">
    <text evidence="4 16">Belongs to the MRE11/RAD32 family.</text>
</comment>
<name>A0ABN7BAC8_9HEMI</name>
<dbReference type="InterPro" id="IPR007281">
    <property type="entry name" value="Mre11_DNA-bd"/>
</dbReference>
<reference evidence="19 20" key="1">
    <citation type="submission" date="2023-09" db="EMBL/GenBank/DDBJ databases">
        <title>Nesidiocoris tenuis whole genome shotgun sequence.</title>
        <authorList>
            <person name="Shibata T."/>
            <person name="Shimoda M."/>
            <person name="Kobayashi T."/>
            <person name="Uehara T."/>
        </authorList>
    </citation>
    <scope>NUCLEOTIDE SEQUENCE [LARGE SCALE GENOMIC DNA]</scope>
    <source>
        <strain evidence="19 20">Japan</strain>
    </source>
</reference>
<dbReference type="PIRSF" id="PIRSF000882">
    <property type="entry name" value="DSB_repair_MRE11"/>
    <property type="match status" value="1"/>
</dbReference>
<dbReference type="Gene3D" id="3.60.21.10">
    <property type="match status" value="1"/>
</dbReference>
<dbReference type="EMBL" id="AP028919">
    <property type="protein sequence ID" value="BES99772.1"/>
    <property type="molecule type" value="Genomic_DNA"/>
</dbReference>
<keyword evidence="7" id="KW-0479">Metal-binding</keyword>
<dbReference type="PANTHER" id="PTHR10139:SF1">
    <property type="entry name" value="DOUBLE-STRAND BREAK REPAIR PROTEIN MRE11"/>
    <property type="match status" value="1"/>
</dbReference>
<feature type="region of interest" description="Disordered" evidence="17">
    <location>
        <begin position="567"/>
        <end position="656"/>
    </location>
</feature>
<keyword evidence="9 16" id="KW-0227">DNA damage</keyword>
<keyword evidence="8 16" id="KW-0255">Endonuclease</keyword>
<feature type="compositionally biased region" description="Low complexity" evidence="17">
    <location>
        <begin position="608"/>
        <end position="620"/>
    </location>
</feature>
<protein>
    <recommendedName>
        <fullName evidence="16">Double-strand break repair protein</fullName>
    </recommendedName>
</protein>
<evidence type="ECO:0000256" key="17">
    <source>
        <dbReference type="SAM" id="MobiDB-lite"/>
    </source>
</evidence>
<evidence type="ECO:0000256" key="16">
    <source>
        <dbReference type="PIRNR" id="PIRNR000882"/>
    </source>
</evidence>
<dbReference type="SUPFAM" id="SSF56300">
    <property type="entry name" value="Metallo-dependent phosphatases"/>
    <property type="match status" value="1"/>
</dbReference>
<dbReference type="InterPro" id="IPR029052">
    <property type="entry name" value="Metallo-depent_PP-like"/>
</dbReference>
<dbReference type="PANTHER" id="PTHR10139">
    <property type="entry name" value="DOUBLE-STRAND BREAK REPAIR PROTEIN MRE11"/>
    <property type="match status" value="1"/>
</dbReference>
<keyword evidence="5" id="KW-0158">Chromosome</keyword>
<evidence type="ECO:0000256" key="13">
    <source>
        <dbReference type="ARBA" id="ARBA00023211"/>
    </source>
</evidence>
<comment type="function">
    <text evidence="16">Core component of the MRN complex, which plays a central role in double-strand break (DSB) repair, DNA recombination, maintenance of telomere integrity and meiosis. The MRN complex is involved in the repair of DNA double-strand breaks (DSBs) via homologous recombination (HR), an error-free mechanism which primarily occurs during S and G2 phases. The complex (1) mediates the end resection of damaged DNA, which generates proper single-stranded DNA, a key initial steps in HR, and is (2) required for the recruitment of other repair factors and efficient activation of ATM and ATR upon DNA damage. Within the MRN complex, MRE11 possesses both single-strand endonuclease activity and double-strand-specific 3'-5' exonuclease activity. MRE11 first endonucleolytically cleaves the 5' strand at DNA DSB ends to prevent non-homologous end joining (NHEJ) and licence HR. It then generates a single-stranded DNA gap via 3' to 5' exonucleolytic degradation, which is required for single-strand invasion and recombination.</text>
</comment>
<evidence type="ECO:0000313" key="20">
    <source>
        <dbReference type="Proteomes" id="UP001307889"/>
    </source>
</evidence>
<dbReference type="Pfam" id="PF04152">
    <property type="entry name" value="Mre11_DNA_bind"/>
    <property type="match status" value="1"/>
</dbReference>
<evidence type="ECO:0000256" key="11">
    <source>
        <dbReference type="ARBA" id="ARBA00022839"/>
    </source>
</evidence>
<evidence type="ECO:0000256" key="10">
    <source>
        <dbReference type="ARBA" id="ARBA00022801"/>
    </source>
</evidence>
<keyword evidence="20" id="KW-1185">Reference proteome</keyword>
<keyword evidence="10 16" id="KW-0378">Hydrolase</keyword>
<dbReference type="CDD" id="cd00840">
    <property type="entry name" value="MPP_Mre11_N"/>
    <property type="match status" value="1"/>
</dbReference>
<evidence type="ECO:0000256" key="15">
    <source>
        <dbReference type="ARBA" id="ARBA00023254"/>
    </source>
</evidence>
<evidence type="ECO:0000256" key="12">
    <source>
        <dbReference type="ARBA" id="ARBA00023204"/>
    </source>
</evidence>
<evidence type="ECO:0000256" key="4">
    <source>
        <dbReference type="ARBA" id="ARBA00009028"/>
    </source>
</evidence>
<accession>A0ABN7BAC8</accession>
<keyword evidence="13 16" id="KW-0464">Manganese</keyword>
<comment type="cofactor">
    <cofactor evidence="1 16">
        <name>Mn(2+)</name>
        <dbReference type="ChEBI" id="CHEBI:29035"/>
    </cofactor>
</comment>
<keyword evidence="14 16" id="KW-0539">Nucleus</keyword>
<evidence type="ECO:0000256" key="9">
    <source>
        <dbReference type="ARBA" id="ARBA00022763"/>
    </source>
</evidence>
<evidence type="ECO:0000256" key="3">
    <source>
        <dbReference type="ARBA" id="ARBA00004286"/>
    </source>
</evidence>
<dbReference type="InterPro" id="IPR041796">
    <property type="entry name" value="Mre11_N"/>
</dbReference>
<dbReference type="Pfam" id="PF00149">
    <property type="entry name" value="Metallophos"/>
    <property type="match status" value="1"/>
</dbReference>
<evidence type="ECO:0000256" key="7">
    <source>
        <dbReference type="ARBA" id="ARBA00022723"/>
    </source>
</evidence>
<evidence type="ECO:0000256" key="14">
    <source>
        <dbReference type="ARBA" id="ARBA00023242"/>
    </source>
</evidence>
<feature type="domain" description="Mre11 DNA-binding" evidence="18">
    <location>
        <begin position="310"/>
        <end position="476"/>
    </location>
</feature>
<gene>
    <name evidence="19" type="ORF">NTJ_12590</name>
</gene>
<comment type="subcellular location">
    <subcellularLocation>
        <location evidence="3">Chromosome</location>
    </subcellularLocation>
    <subcellularLocation>
        <location evidence="2 16">Nucleus</location>
    </subcellularLocation>
</comment>
<evidence type="ECO:0000256" key="1">
    <source>
        <dbReference type="ARBA" id="ARBA00001936"/>
    </source>
</evidence>
<evidence type="ECO:0000256" key="6">
    <source>
        <dbReference type="ARBA" id="ARBA00022722"/>
    </source>
</evidence>
<feature type="compositionally biased region" description="Low complexity" evidence="17">
    <location>
        <begin position="636"/>
        <end position="652"/>
    </location>
</feature>
<proteinExistence type="inferred from homology"/>
<keyword evidence="6 16" id="KW-0540">Nuclease</keyword>
<organism evidence="19 20">
    <name type="scientific">Nesidiocoris tenuis</name>
    <dbReference type="NCBI Taxonomy" id="355587"/>
    <lineage>
        <taxon>Eukaryota</taxon>
        <taxon>Metazoa</taxon>
        <taxon>Ecdysozoa</taxon>
        <taxon>Arthropoda</taxon>
        <taxon>Hexapoda</taxon>
        <taxon>Insecta</taxon>
        <taxon>Pterygota</taxon>
        <taxon>Neoptera</taxon>
        <taxon>Paraneoptera</taxon>
        <taxon>Hemiptera</taxon>
        <taxon>Heteroptera</taxon>
        <taxon>Panheteroptera</taxon>
        <taxon>Cimicomorpha</taxon>
        <taxon>Miridae</taxon>
        <taxon>Dicyphina</taxon>
        <taxon>Nesidiocoris</taxon>
    </lineage>
</organism>
<dbReference type="InterPro" id="IPR003701">
    <property type="entry name" value="Mre11"/>
</dbReference>
<keyword evidence="15 16" id="KW-0469">Meiosis</keyword>
<keyword evidence="12 16" id="KW-0234">DNA repair</keyword>
<evidence type="ECO:0000313" key="19">
    <source>
        <dbReference type="EMBL" id="BES99772.1"/>
    </source>
</evidence>
<dbReference type="InterPro" id="IPR004843">
    <property type="entry name" value="Calcineurin-like_PHP"/>
</dbReference>
<evidence type="ECO:0000256" key="8">
    <source>
        <dbReference type="ARBA" id="ARBA00022759"/>
    </source>
</evidence>
<sequence length="692" mass="77286">MDSDADSESVANHALPSITPDARPDDIFKILVATDIHLGVHEKDPIRGDDSFNTFEEILLTAKEKDVDFILLGGDLFHDSKPTQSCYVRAISLIREHTMGDKPINMSFVADSKEVLHNSVIGEVNYQDPNQNVSFPIFSIHGNHDDPSGFGRTSALDVLSANGQLNYFGVCKDLTHITLKPILLRKGRSKLAVYGISHVRDERLSRLMASNQVEYEKPPNFDSWFKILVLHQNRVARAGTRHIHESQIPDFIDIVIWGHEHECLITPQPSTETDKNFYISQPGSPVATSLCEGEAVEKRIGVLNIHHKSFQMDEIKLKTVRPFVFHTESAVNWTPTTKTSKNKFAEMVSKYINTRLLPKAEAMLTGHPKQPTLPLIRLRLEVDELVNRFNETRFGQQYYSDVVANPADMVLFKTAFKSRGPRSNELIDAADLEDLLDTSEMKAEALAPRFFELDEAKGRQLSVLSAVTMGEAVTNFIVKDDKSAIHAMINRHIQEARDFVKSQDDLSFDSNVITEIINRFKSTRSSITEAEEAESARKYLESDKRLETTTVVFDKIGFDKMAETIAQSQKEKRNSDNGSTFADHAMSESDDDFLVEEPKPKRGRGRGRASTSRASTSSRGSRGRGSGSRANSKANTSSSCLSTTSSTLQTTLNFRSTRRLPVAEAADDWGDIQVASPRKKAKIQYADNSDSG</sequence>
<keyword evidence="11 16" id="KW-0269">Exonuclease</keyword>